<name>A0A5J9UGS4_9POAL</name>
<evidence type="ECO:0000256" key="13">
    <source>
        <dbReference type="ARBA" id="ARBA00023324"/>
    </source>
</evidence>
<feature type="site" description="Transition state stabilizer" evidence="17">
    <location>
        <position position="75"/>
    </location>
</feature>
<dbReference type="EC" id="1.11.1.7" evidence="19"/>
<dbReference type="PROSITE" id="PS00435">
    <property type="entry name" value="PEROXIDASE_1"/>
    <property type="match status" value="1"/>
</dbReference>
<keyword evidence="8 19" id="KW-0560">Oxidoreductase</keyword>
<dbReference type="FunFam" id="1.10.420.10:FF:000001">
    <property type="entry name" value="Peroxidase"/>
    <property type="match status" value="1"/>
</dbReference>
<feature type="chain" id="PRO_5023964501" description="Peroxidase" evidence="19">
    <location>
        <begin position="24"/>
        <end position="343"/>
    </location>
</feature>
<dbReference type="Pfam" id="PF00141">
    <property type="entry name" value="peroxidase"/>
    <property type="match status" value="1"/>
</dbReference>
<keyword evidence="19" id="KW-0964">Secreted</keyword>
<dbReference type="GO" id="GO:0020037">
    <property type="term" value="F:heme binding"/>
    <property type="evidence" value="ECO:0007669"/>
    <property type="project" value="UniProtKB-UniRule"/>
</dbReference>
<dbReference type="PANTHER" id="PTHR31388">
    <property type="entry name" value="PEROXIDASE 72-RELATED"/>
    <property type="match status" value="1"/>
</dbReference>
<feature type="binding site" description="axial binding residue" evidence="16">
    <location>
        <position position="206"/>
    </location>
    <ligand>
        <name>heme b</name>
        <dbReference type="ChEBI" id="CHEBI:60344"/>
    </ligand>
    <ligandPart>
        <name>Fe</name>
        <dbReference type="ChEBI" id="CHEBI:18248"/>
    </ligandPart>
</feature>
<feature type="binding site" evidence="16">
    <location>
        <position position="101"/>
    </location>
    <ligand>
        <name>Ca(2+)</name>
        <dbReference type="ChEBI" id="CHEBI:29108"/>
        <label>1</label>
    </ligand>
</feature>
<dbReference type="CDD" id="cd00693">
    <property type="entry name" value="secretory_peroxidase"/>
    <property type="match status" value="1"/>
</dbReference>
<evidence type="ECO:0000256" key="4">
    <source>
        <dbReference type="ARBA" id="ARBA00022559"/>
    </source>
</evidence>
<feature type="binding site" evidence="16">
    <location>
        <position position="80"/>
    </location>
    <ligand>
        <name>Ca(2+)</name>
        <dbReference type="ChEBI" id="CHEBI:29108"/>
        <label>1</label>
    </ligand>
</feature>
<comment type="cofactor">
    <cofactor evidence="16 19">
        <name>heme b</name>
        <dbReference type="ChEBI" id="CHEBI:60344"/>
    </cofactor>
    <text evidence="16 19">Binds 1 heme b (iron(II)-protoporphyrin IX) group per subunit.</text>
</comment>
<feature type="disulfide bond" evidence="18">
    <location>
        <begin position="213"/>
        <end position="245"/>
    </location>
</feature>
<organism evidence="21 22">
    <name type="scientific">Eragrostis curvula</name>
    <name type="common">weeping love grass</name>
    <dbReference type="NCBI Taxonomy" id="38414"/>
    <lineage>
        <taxon>Eukaryota</taxon>
        <taxon>Viridiplantae</taxon>
        <taxon>Streptophyta</taxon>
        <taxon>Embryophyta</taxon>
        <taxon>Tracheophyta</taxon>
        <taxon>Spermatophyta</taxon>
        <taxon>Magnoliopsida</taxon>
        <taxon>Liliopsida</taxon>
        <taxon>Poales</taxon>
        <taxon>Poaceae</taxon>
        <taxon>PACMAD clade</taxon>
        <taxon>Chloridoideae</taxon>
        <taxon>Eragrostideae</taxon>
        <taxon>Eragrostidinae</taxon>
        <taxon>Eragrostis</taxon>
    </lineage>
</organism>
<dbReference type="GO" id="GO:0140825">
    <property type="term" value="F:lactoperoxidase activity"/>
    <property type="evidence" value="ECO:0007669"/>
    <property type="project" value="UniProtKB-EC"/>
</dbReference>
<comment type="subcellular location">
    <subcellularLocation>
        <location evidence="2 19">Secreted</location>
    </subcellularLocation>
</comment>
<dbReference type="PROSITE" id="PS00436">
    <property type="entry name" value="PEROXIDASE_2"/>
    <property type="match status" value="1"/>
</dbReference>
<evidence type="ECO:0000256" key="14">
    <source>
        <dbReference type="PIRSR" id="PIRSR600823-1"/>
    </source>
</evidence>
<evidence type="ECO:0000256" key="5">
    <source>
        <dbReference type="ARBA" id="ARBA00022617"/>
    </source>
</evidence>
<dbReference type="Gene3D" id="1.10.420.10">
    <property type="entry name" value="Peroxidase, domain 2"/>
    <property type="match status" value="1"/>
</dbReference>
<feature type="domain" description="Plant heme peroxidase family profile" evidence="20">
    <location>
        <begin position="38"/>
        <end position="340"/>
    </location>
</feature>
<feature type="binding site" evidence="16">
    <location>
        <position position="87"/>
    </location>
    <ligand>
        <name>Ca(2+)</name>
        <dbReference type="ChEBI" id="CHEBI:29108"/>
        <label>1</label>
    </ligand>
</feature>
<evidence type="ECO:0000256" key="12">
    <source>
        <dbReference type="ARBA" id="ARBA00023283"/>
    </source>
</evidence>
<feature type="binding site" evidence="15">
    <location>
        <position position="176"/>
    </location>
    <ligand>
        <name>substrate</name>
    </ligand>
</feature>
<dbReference type="Proteomes" id="UP000324897">
    <property type="component" value="Unassembled WGS sequence"/>
</dbReference>
<keyword evidence="11" id="KW-0325">Glycoprotein</keyword>
<dbReference type="InterPro" id="IPR000823">
    <property type="entry name" value="Peroxidase_pln"/>
</dbReference>
<dbReference type="AlphaFoldDB" id="A0A5J9UGS4"/>
<feature type="binding site" evidence="16">
    <location>
        <position position="85"/>
    </location>
    <ligand>
        <name>Ca(2+)</name>
        <dbReference type="ChEBI" id="CHEBI:29108"/>
        <label>1</label>
    </ligand>
</feature>
<keyword evidence="5 19" id="KW-0349">Heme</keyword>
<evidence type="ECO:0000256" key="7">
    <source>
        <dbReference type="ARBA" id="ARBA00022837"/>
    </source>
</evidence>
<evidence type="ECO:0000256" key="15">
    <source>
        <dbReference type="PIRSR" id="PIRSR600823-2"/>
    </source>
</evidence>
<evidence type="ECO:0000259" key="20">
    <source>
        <dbReference type="PROSITE" id="PS50873"/>
    </source>
</evidence>
<dbReference type="InterPro" id="IPR002016">
    <property type="entry name" value="Haem_peroxidase"/>
</dbReference>
<feature type="disulfide bond" evidence="18">
    <location>
        <begin position="81"/>
        <end position="86"/>
    </location>
</feature>
<proteinExistence type="inferred from homology"/>
<comment type="catalytic activity">
    <reaction evidence="1 19">
        <text>2 a phenolic donor + H2O2 = 2 a phenolic radical donor + 2 H2O</text>
        <dbReference type="Rhea" id="RHEA:56136"/>
        <dbReference type="ChEBI" id="CHEBI:15377"/>
        <dbReference type="ChEBI" id="CHEBI:16240"/>
        <dbReference type="ChEBI" id="CHEBI:139520"/>
        <dbReference type="ChEBI" id="CHEBI:139521"/>
        <dbReference type="EC" id="1.11.1.7"/>
    </reaction>
</comment>
<evidence type="ECO:0000313" key="21">
    <source>
        <dbReference type="EMBL" id="TVU22517.1"/>
    </source>
</evidence>
<evidence type="ECO:0000256" key="11">
    <source>
        <dbReference type="ARBA" id="ARBA00023180"/>
    </source>
</evidence>
<feature type="binding site" evidence="16">
    <location>
        <position position="89"/>
    </location>
    <ligand>
        <name>Ca(2+)</name>
        <dbReference type="ChEBI" id="CHEBI:29108"/>
        <label>1</label>
    </ligand>
</feature>
<comment type="similarity">
    <text evidence="3">Belongs to the peroxidase family. Ascorbate peroxidase subfamily.</text>
</comment>
<evidence type="ECO:0000256" key="6">
    <source>
        <dbReference type="ARBA" id="ARBA00022723"/>
    </source>
</evidence>
<dbReference type="EMBL" id="RWGY01000026">
    <property type="protein sequence ID" value="TVU22517.1"/>
    <property type="molecule type" value="Genomic_DNA"/>
</dbReference>
<evidence type="ECO:0000256" key="8">
    <source>
        <dbReference type="ARBA" id="ARBA00023002"/>
    </source>
</evidence>
<dbReference type="GO" id="GO:0046872">
    <property type="term" value="F:metal ion binding"/>
    <property type="evidence" value="ECO:0007669"/>
    <property type="project" value="UniProtKB-UniRule"/>
</dbReference>
<feature type="binding site" evidence="16">
    <location>
        <position position="83"/>
    </location>
    <ligand>
        <name>Ca(2+)</name>
        <dbReference type="ChEBI" id="CHEBI:29108"/>
        <label>1</label>
    </ligand>
</feature>
<evidence type="ECO:0000256" key="17">
    <source>
        <dbReference type="PIRSR" id="PIRSR600823-4"/>
    </source>
</evidence>
<evidence type="ECO:0000256" key="1">
    <source>
        <dbReference type="ARBA" id="ARBA00000189"/>
    </source>
</evidence>
<evidence type="ECO:0000256" key="10">
    <source>
        <dbReference type="ARBA" id="ARBA00023157"/>
    </source>
</evidence>
<dbReference type="InterPro" id="IPR033905">
    <property type="entry name" value="Secretory_peroxidase"/>
</dbReference>
<dbReference type="GO" id="GO:0042744">
    <property type="term" value="P:hydrogen peroxide catabolic process"/>
    <property type="evidence" value="ECO:0007669"/>
    <property type="project" value="UniProtKB-KW"/>
</dbReference>
<protein>
    <recommendedName>
        <fullName evidence="19">Peroxidase</fullName>
        <ecNumber evidence="19">1.11.1.7</ecNumber>
    </recommendedName>
</protein>
<keyword evidence="12" id="KW-0873">Pyrrolidone carboxylic acid</keyword>
<dbReference type="Gene3D" id="1.10.520.10">
    <property type="match status" value="1"/>
</dbReference>
<evidence type="ECO:0000256" key="16">
    <source>
        <dbReference type="PIRSR" id="PIRSR600823-3"/>
    </source>
</evidence>
<evidence type="ECO:0000313" key="22">
    <source>
        <dbReference type="Proteomes" id="UP000324897"/>
    </source>
</evidence>
<evidence type="ECO:0000256" key="3">
    <source>
        <dbReference type="ARBA" id="ARBA00006873"/>
    </source>
</evidence>
<evidence type="ECO:0000256" key="2">
    <source>
        <dbReference type="ARBA" id="ARBA00004613"/>
    </source>
</evidence>
<keyword evidence="9 16" id="KW-0408">Iron</keyword>
<feature type="signal peptide" evidence="19">
    <location>
        <begin position="1"/>
        <end position="23"/>
    </location>
</feature>
<keyword evidence="13 19" id="KW-0376">Hydrogen peroxide</keyword>
<dbReference type="Gramene" id="TVU22517">
    <property type="protein sequence ID" value="TVU22517"/>
    <property type="gene ID" value="EJB05_32223"/>
</dbReference>
<dbReference type="GO" id="GO:0006979">
    <property type="term" value="P:response to oxidative stress"/>
    <property type="evidence" value="ECO:0007669"/>
    <property type="project" value="UniProtKB-UniRule"/>
</dbReference>
<dbReference type="InterPro" id="IPR019794">
    <property type="entry name" value="Peroxidases_AS"/>
</dbReference>
<evidence type="ECO:0000256" key="19">
    <source>
        <dbReference type="RuleBase" id="RU362060"/>
    </source>
</evidence>
<feature type="binding site" evidence="16">
    <location>
        <position position="207"/>
    </location>
    <ligand>
        <name>Ca(2+)</name>
        <dbReference type="ChEBI" id="CHEBI:29108"/>
        <label>2</label>
    </ligand>
</feature>
<keyword evidence="7 16" id="KW-0106">Calcium</keyword>
<dbReference type="InterPro" id="IPR019793">
    <property type="entry name" value="Peroxidases_heam-ligand_BS"/>
</dbReference>
<accession>A0A5J9UGS4</accession>
<keyword evidence="6 16" id="KW-0479">Metal-binding</keyword>
<comment type="cofactor">
    <cofactor evidence="16 19">
        <name>Ca(2+)</name>
        <dbReference type="ChEBI" id="CHEBI:29108"/>
    </cofactor>
    <text evidence="16 19">Binds 2 calcium ions per subunit.</text>
</comment>
<sequence length="343" mass="37976">MASSKIILAAICIASFYLSASFAFPGHHEGAYPVGNSGLSPDYYKHTCPQADEIVVSILKKAIAKEQRIAASLLRLLFHDCFVQGCDASVLLDDTEEVVSEKNAIPNKNSIRGFEVIDEIKAALEEACPHTVSCADTIALAARASTVLSGGPYWELSLGRRDSKTANMKLANKNLPPPNATLHRLVKFFQRQGLDKVDLVALSGSHTIGMARCVSFKQRLYNQHRDNKPDITIEKGFYYTLVSTCPRTGGDNNLRPLEFVSPSKFDNSYYKLILEGKGLLNSDQVLWTGRDPEIADLVRSYVENESLFFEHYVNSIIKMGNTSPLVGSNGEIRKNCRRVNQEI</sequence>
<feature type="active site" description="Proton acceptor" evidence="14">
    <location>
        <position position="79"/>
    </location>
</feature>
<keyword evidence="4 19" id="KW-0575">Peroxidase</keyword>
<dbReference type="PRINTS" id="PR00458">
    <property type="entry name" value="PEROXIDASE"/>
</dbReference>
<evidence type="ECO:0000256" key="9">
    <source>
        <dbReference type="ARBA" id="ARBA00023004"/>
    </source>
</evidence>
<reference evidence="21 22" key="1">
    <citation type="journal article" date="2019" name="Sci. Rep.">
        <title>A high-quality genome of Eragrostis curvula grass provides insights into Poaceae evolution and supports new strategies to enhance forage quality.</title>
        <authorList>
            <person name="Carballo J."/>
            <person name="Santos B.A.C.M."/>
            <person name="Zappacosta D."/>
            <person name="Garbus I."/>
            <person name="Selva J.P."/>
            <person name="Gallo C.A."/>
            <person name="Diaz A."/>
            <person name="Albertini E."/>
            <person name="Caccamo M."/>
            <person name="Echenique V."/>
        </authorList>
    </citation>
    <scope>NUCLEOTIDE SEQUENCE [LARGE SCALE GENOMIC DNA]</scope>
    <source>
        <strain evidence="22">cv. Victoria</strain>
        <tissue evidence="21">Leaf</tissue>
    </source>
</reference>
<feature type="disulfide bond" evidence="18">
    <location>
        <begin position="134"/>
        <end position="336"/>
    </location>
</feature>
<comment type="caution">
    <text evidence="21">The sequence shown here is derived from an EMBL/GenBank/DDBJ whole genome shotgun (WGS) entry which is preliminary data.</text>
</comment>
<gene>
    <name evidence="21" type="ORF">EJB05_32223</name>
</gene>
<keyword evidence="19" id="KW-0732">Signal</keyword>
<keyword evidence="22" id="KW-1185">Reference proteome</keyword>
<comment type="similarity">
    <text evidence="19">Belongs to the peroxidase family. Classical plant (class III) peroxidase subfamily.</text>
</comment>
<dbReference type="PROSITE" id="PS50873">
    <property type="entry name" value="PEROXIDASE_4"/>
    <property type="match status" value="1"/>
</dbReference>
<dbReference type="FunFam" id="1.10.520.10:FF:000001">
    <property type="entry name" value="Peroxidase"/>
    <property type="match status" value="1"/>
</dbReference>
<keyword evidence="10 18" id="KW-1015">Disulfide bond</keyword>
<evidence type="ECO:0000256" key="18">
    <source>
        <dbReference type="PIRSR" id="PIRSR600823-5"/>
    </source>
</evidence>
<dbReference type="PANTHER" id="PTHR31388:SF164">
    <property type="entry name" value="PEROXIDASE 9"/>
    <property type="match status" value="1"/>
</dbReference>
<comment type="function">
    <text evidence="19">Removal of H(2)O(2), oxidation of toxic reductants, biosynthesis and degradation of lignin, suberization, auxin catabolism, response to environmental stresses such as wounding, pathogen attack and oxidative stress.</text>
</comment>
<feature type="disulfide bond" evidence="18">
    <location>
        <begin position="48"/>
        <end position="128"/>
    </location>
</feature>
<dbReference type="PRINTS" id="PR00461">
    <property type="entry name" value="PLPEROXIDASE"/>
</dbReference>
<feature type="binding site" evidence="16">
    <location>
        <position position="266"/>
    </location>
    <ligand>
        <name>Ca(2+)</name>
        <dbReference type="ChEBI" id="CHEBI:29108"/>
        <label>2</label>
    </ligand>
</feature>
<dbReference type="OrthoDB" id="2113341at2759"/>
<dbReference type="GO" id="GO:0005576">
    <property type="term" value="C:extracellular region"/>
    <property type="evidence" value="ECO:0007669"/>
    <property type="project" value="UniProtKB-SubCell"/>
</dbReference>
<dbReference type="SUPFAM" id="SSF48113">
    <property type="entry name" value="Heme-dependent peroxidases"/>
    <property type="match status" value="1"/>
</dbReference>
<dbReference type="InterPro" id="IPR010255">
    <property type="entry name" value="Haem_peroxidase_sf"/>
</dbReference>